<sequence>MAQVPIVAFASSKGGSGKTTSCILVAGEIAARGERVLILDTDPQQSAVKWFERCRAANRLPERIEVVSCLGEAALAERLKALPDDGFVLIDVQGILSPVMAIVAARAHVVAVPSRASQLDLEEALPFVQYTAHFRSSGVQVFLNEVEGIARTTQVFKDAVAYLQNNKIPYFRTIIQQRPKFRAITNDKGMLATLDANPESVRKARANVAALTAEILDLLSLPPQQPAPAPTGEGVAEPDTRETALAAEAV</sequence>
<gene>
    <name evidence="2" type="ORF">FS320_17395</name>
</gene>
<accession>A0A5N7MIT1</accession>
<dbReference type="PANTHER" id="PTHR13696:SF99">
    <property type="entry name" value="COBYRINIC ACID AC-DIAMIDE SYNTHASE"/>
    <property type="match status" value="1"/>
</dbReference>
<evidence type="ECO:0000313" key="3">
    <source>
        <dbReference type="Proteomes" id="UP000403266"/>
    </source>
</evidence>
<evidence type="ECO:0000313" key="2">
    <source>
        <dbReference type="EMBL" id="MPR26945.1"/>
    </source>
</evidence>
<evidence type="ECO:0000256" key="1">
    <source>
        <dbReference type="SAM" id="MobiDB-lite"/>
    </source>
</evidence>
<keyword evidence="3" id="KW-1185">Reference proteome</keyword>
<dbReference type="PIRSF" id="PIRSF009320">
    <property type="entry name" value="Nuc_binding_HP_1000"/>
    <property type="match status" value="1"/>
</dbReference>
<dbReference type="Proteomes" id="UP000403266">
    <property type="component" value="Unassembled WGS sequence"/>
</dbReference>
<proteinExistence type="predicted"/>
<dbReference type="AlphaFoldDB" id="A0A5N7MIT1"/>
<organism evidence="2 3">
    <name type="scientific">Microvirga tunisiensis</name>
    <dbReference type="NCBI Taxonomy" id="2108360"/>
    <lineage>
        <taxon>Bacteria</taxon>
        <taxon>Pseudomonadati</taxon>
        <taxon>Pseudomonadota</taxon>
        <taxon>Alphaproteobacteria</taxon>
        <taxon>Hyphomicrobiales</taxon>
        <taxon>Methylobacteriaceae</taxon>
        <taxon>Microvirga</taxon>
    </lineage>
</organism>
<dbReference type="InterPro" id="IPR050678">
    <property type="entry name" value="DNA_Partitioning_ATPase"/>
</dbReference>
<dbReference type="InterPro" id="IPR027417">
    <property type="entry name" value="P-loop_NTPase"/>
</dbReference>
<dbReference type="EMBL" id="VOSK01000066">
    <property type="protein sequence ID" value="MPR26945.1"/>
    <property type="molecule type" value="Genomic_DNA"/>
</dbReference>
<reference evidence="2 3" key="1">
    <citation type="journal article" date="2019" name="Syst. Appl. Microbiol.">
        <title>Microvirga tunisiensis sp. nov., a root nodule symbiotic bacterium isolated from Lupinus micranthus and L. luteus grown in Northern Tunisia.</title>
        <authorList>
            <person name="Msaddak A."/>
            <person name="Rejili M."/>
            <person name="Duran D."/>
            <person name="Mars M."/>
            <person name="Palacios J.M."/>
            <person name="Ruiz-Argueso T."/>
            <person name="Rey L."/>
            <person name="Imperial J."/>
        </authorList>
    </citation>
    <scope>NUCLEOTIDE SEQUENCE [LARGE SCALE GENOMIC DNA]</scope>
    <source>
        <strain evidence="2 3">Lmie10</strain>
    </source>
</reference>
<dbReference type="CDD" id="cd02042">
    <property type="entry name" value="ParAB_family"/>
    <property type="match status" value="1"/>
</dbReference>
<dbReference type="OrthoDB" id="9804460at2"/>
<dbReference type="Pfam" id="PF07015">
    <property type="entry name" value="VirC1"/>
    <property type="match status" value="1"/>
</dbReference>
<dbReference type="RefSeq" id="WP_152713091.1">
    <property type="nucleotide sequence ID" value="NZ_VOSJ01000063.1"/>
</dbReference>
<feature type="region of interest" description="Disordered" evidence="1">
    <location>
        <begin position="222"/>
        <end position="250"/>
    </location>
</feature>
<dbReference type="PANTHER" id="PTHR13696">
    <property type="entry name" value="P-LOOP CONTAINING NUCLEOSIDE TRIPHOSPHATE HYDROLASE"/>
    <property type="match status" value="1"/>
</dbReference>
<comment type="caution">
    <text evidence="2">The sequence shown here is derived from an EMBL/GenBank/DDBJ whole genome shotgun (WGS) entry which is preliminary data.</text>
</comment>
<dbReference type="SUPFAM" id="SSF52540">
    <property type="entry name" value="P-loop containing nucleoside triphosphate hydrolases"/>
    <property type="match status" value="1"/>
</dbReference>
<protein>
    <submittedName>
        <fullName evidence="2">ParA family protein</fullName>
    </submittedName>
</protein>
<dbReference type="InterPro" id="IPR009744">
    <property type="entry name" value="VirC1"/>
</dbReference>
<name>A0A5N7MIT1_9HYPH</name>
<dbReference type="Gene3D" id="3.40.50.300">
    <property type="entry name" value="P-loop containing nucleotide triphosphate hydrolases"/>
    <property type="match status" value="1"/>
</dbReference>